<evidence type="ECO:0000256" key="13">
    <source>
        <dbReference type="ARBA" id="ARBA00023209"/>
    </source>
</evidence>
<evidence type="ECO:0000256" key="6">
    <source>
        <dbReference type="ARBA" id="ARBA00022692"/>
    </source>
</evidence>
<keyword evidence="10 19" id="KW-1133">Transmembrane helix</keyword>
<comment type="cofactor">
    <cofactor evidence="18">
        <name>Mg(2+)</name>
        <dbReference type="ChEBI" id="CHEBI:18420"/>
    </cofactor>
    <text evidence="18">Mn(2+), Zn(2+), Cd(2+) and Co(2+) support activity to lesser extents.</text>
</comment>
<dbReference type="PROSITE" id="PS01069">
    <property type="entry name" value="DAGK_PROKAR"/>
    <property type="match status" value="1"/>
</dbReference>
<feature type="transmembrane region" description="Helical" evidence="19">
    <location>
        <begin position="50"/>
        <end position="70"/>
    </location>
</feature>
<feature type="binding site" evidence="17">
    <location>
        <position position="71"/>
    </location>
    <ligand>
        <name>ATP</name>
        <dbReference type="ChEBI" id="CHEBI:30616"/>
    </ligand>
</feature>
<accession>A0A917LTQ0</accession>
<dbReference type="AlphaFoldDB" id="A0A917LTQ0"/>
<evidence type="ECO:0000256" key="17">
    <source>
        <dbReference type="PIRSR" id="PIRSR600829-3"/>
    </source>
</evidence>
<evidence type="ECO:0000256" key="4">
    <source>
        <dbReference type="ARBA" id="ARBA00022516"/>
    </source>
</evidence>
<evidence type="ECO:0000256" key="3">
    <source>
        <dbReference type="ARBA" id="ARBA00022475"/>
    </source>
</evidence>
<keyword evidence="6 19" id="KW-0812">Transmembrane</keyword>
<dbReference type="RefSeq" id="WP_188887488.1">
    <property type="nucleotide sequence ID" value="NZ_BMHY01000001.1"/>
</dbReference>
<feature type="transmembrane region" description="Helical" evidence="19">
    <location>
        <begin position="91"/>
        <end position="111"/>
    </location>
</feature>
<dbReference type="InterPro" id="IPR000829">
    <property type="entry name" value="DAGK"/>
</dbReference>
<evidence type="ECO:0000256" key="5">
    <source>
        <dbReference type="ARBA" id="ARBA00022679"/>
    </source>
</evidence>
<name>A0A917LTQ0_9BACL</name>
<dbReference type="GO" id="GO:0005524">
    <property type="term" value="F:ATP binding"/>
    <property type="evidence" value="ECO:0007669"/>
    <property type="project" value="UniProtKB-KW"/>
</dbReference>
<keyword evidence="3" id="KW-1003">Cell membrane</keyword>
<dbReference type="GO" id="GO:0005886">
    <property type="term" value="C:plasma membrane"/>
    <property type="evidence" value="ECO:0007669"/>
    <property type="project" value="UniProtKB-SubCell"/>
</dbReference>
<dbReference type="CDD" id="cd14265">
    <property type="entry name" value="UDPK_IM_like"/>
    <property type="match status" value="1"/>
</dbReference>
<keyword evidence="21" id="KW-1185">Reference proteome</keyword>
<evidence type="ECO:0000256" key="18">
    <source>
        <dbReference type="PIRSR" id="PIRSR600829-4"/>
    </source>
</evidence>
<evidence type="ECO:0000256" key="8">
    <source>
        <dbReference type="ARBA" id="ARBA00022777"/>
    </source>
</evidence>
<dbReference type="GO" id="GO:0016301">
    <property type="term" value="F:kinase activity"/>
    <property type="evidence" value="ECO:0007669"/>
    <property type="project" value="UniProtKB-KW"/>
</dbReference>
<evidence type="ECO:0000256" key="9">
    <source>
        <dbReference type="ARBA" id="ARBA00022840"/>
    </source>
</evidence>
<keyword evidence="18" id="KW-0460">Magnesium</keyword>
<evidence type="ECO:0000256" key="10">
    <source>
        <dbReference type="ARBA" id="ARBA00022989"/>
    </source>
</evidence>
<dbReference type="Pfam" id="PF01219">
    <property type="entry name" value="DAGK_prokar"/>
    <property type="match status" value="1"/>
</dbReference>
<evidence type="ECO:0000256" key="7">
    <source>
        <dbReference type="ARBA" id="ARBA00022741"/>
    </source>
</evidence>
<dbReference type="Gene3D" id="1.10.287.3610">
    <property type="match status" value="1"/>
</dbReference>
<dbReference type="PANTHER" id="PTHR34299:SF1">
    <property type="entry name" value="DIACYLGLYCEROL KINASE"/>
    <property type="match status" value="1"/>
</dbReference>
<evidence type="ECO:0000256" key="12">
    <source>
        <dbReference type="ARBA" id="ARBA00023136"/>
    </source>
</evidence>
<keyword evidence="13" id="KW-0594">Phospholipid biosynthesis</keyword>
<sequence>MLAKFIRSLGYAWSGIRFGIRTQRHVRFHLLAASVVSILASFLSLTRMEWAVLLLTFALVIAAELINTAIEQAVDLASPGQHPVAKAAKDAAAGAVLVTAVTAVIIGLLIIGPPLWHIFMK</sequence>
<dbReference type="GO" id="GO:0008654">
    <property type="term" value="P:phospholipid biosynthetic process"/>
    <property type="evidence" value="ECO:0007669"/>
    <property type="project" value="UniProtKB-KW"/>
</dbReference>
<dbReference type="InterPro" id="IPR036945">
    <property type="entry name" value="DAGK_sf"/>
</dbReference>
<feature type="binding site" evidence="16">
    <location>
        <position position="64"/>
    </location>
    <ligand>
        <name>substrate</name>
    </ligand>
</feature>
<reference evidence="20 21" key="1">
    <citation type="journal article" date="2014" name="Int. J. Syst. Evol. Microbiol.">
        <title>Complete genome sequence of Corynebacterium casei LMG S-19264T (=DSM 44701T), isolated from a smear-ripened cheese.</title>
        <authorList>
            <consortium name="US DOE Joint Genome Institute (JGI-PGF)"/>
            <person name="Walter F."/>
            <person name="Albersmeier A."/>
            <person name="Kalinowski J."/>
            <person name="Ruckert C."/>
        </authorList>
    </citation>
    <scope>NUCLEOTIDE SEQUENCE [LARGE SCALE GENOMIC DNA]</scope>
    <source>
        <strain evidence="20 21">CGMCC 1.15286</strain>
    </source>
</reference>
<feature type="active site" description="Proton acceptor" evidence="15">
    <location>
        <position position="64"/>
    </location>
</feature>
<keyword evidence="9 17" id="KW-0067">ATP-binding</keyword>
<keyword evidence="5" id="KW-0808">Transferase</keyword>
<organism evidence="20 21">
    <name type="scientific">Paenibacillus radicis</name>
    <name type="common">ex Gao et al. 2016</name>
    <dbReference type="NCBI Taxonomy" id="1737354"/>
    <lineage>
        <taxon>Bacteria</taxon>
        <taxon>Bacillati</taxon>
        <taxon>Bacillota</taxon>
        <taxon>Bacilli</taxon>
        <taxon>Bacillales</taxon>
        <taxon>Paenibacillaceae</taxon>
        <taxon>Paenibacillus</taxon>
    </lineage>
</organism>
<evidence type="ECO:0000313" key="20">
    <source>
        <dbReference type="EMBL" id="GGG56316.1"/>
    </source>
</evidence>
<evidence type="ECO:0000256" key="19">
    <source>
        <dbReference type="SAM" id="Phobius"/>
    </source>
</evidence>
<protein>
    <submittedName>
        <fullName evidence="20">Diacylglycerol kinase</fullName>
    </submittedName>
</protein>
<evidence type="ECO:0000256" key="1">
    <source>
        <dbReference type="ARBA" id="ARBA00004651"/>
    </source>
</evidence>
<keyword evidence="7 17" id="KW-0547">Nucleotide-binding</keyword>
<evidence type="ECO:0000313" key="21">
    <source>
        <dbReference type="Proteomes" id="UP000600247"/>
    </source>
</evidence>
<comment type="similarity">
    <text evidence="2">Belongs to the bacterial diacylglycerol kinase family.</text>
</comment>
<feature type="binding site" evidence="17">
    <location>
        <position position="11"/>
    </location>
    <ligand>
        <name>ATP</name>
        <dbReference type="ChEBI" id="CHEBI:30616"/>
    </ligand>
</feature>
<comment type="subcellular location">
    <subcellularLocation>
        <location evidence="1">Cell membrane</location>
        <topology evidence="1">Multi-pass membrane protein</topology>
    </subcellularLocation>
</comment>
<comment type="caution">
    <text evidence="20">The sequence shown here is derived from an EMBL/GenBank/DDBJ whole genome shotgun (WGS) entry which is preliminary data.</text>
</comment>
<keyword evidence="12 19" id="KW-0472">Membrane</keyword>
<evidence type="ECO:0000256" key="11">
    <source>
        <dbReference type="ARBA" id="ARBA00023098"/>
    </source>
</evidence>
<dbReference type="PANTHER" id="PTHR34299">
    <property type="entry name" value="DIACYLGLYCEROL KINASE"/>
    <property type="match status" value="1"/>
</dbReference>
<keyword evidence="14" id="KW-1208">Phospholipid metabolism</keyword>
<evidence type="ECO:0000256" key="16">
    <source>
        <dbReference type="PIRSR" id="PIRSR600829-2"/>
    </source>
</evidence>
<dbReference type="InterPro" id="IPR033717">
    <property type="entry name" value="UDPK"/>
</dbReference>
<gene>
    <name evidence="20" type="ORF">GCM10010918_06580</name>
</gene>
<keyword evidence="8 20" id="KW-0418">Kinase</keyword>
<keyword evidence="18" id="KW-0479">Metal-binding</keyword>
<feature type="transmembrane region" description="Helical" evidence="19">
    <location>
        <begin position="26"/>
        <end position="44"/>
    </location>
</feature>
<keyword evidence="11" id="KW-0443">Lipid metabolism</keyword>
<dbReference type="EMBL" id="BMHY01000001">
    <property type="protein sequence ID" value="GGG56316.1"/>
    <property type="molecule type" value="Genomic_DNA"/>
</dbReference>
<dbReference type="Proteomes" id="UP000600247">
    <property type="component" value="Unassembled WGS sequence"/>
</dbReference>
<proteinExistence type="inferred from homology"/>
<dbReference type="GO" id="GO:0046872">
    <property type="term" value="F:metal ion binding"/>
    <property type="evidence" value="ECO:0007669"/>
    <property type="project" value="UniProtKB-KW"/>
</dbReference>
<evidence type="ECO:0000256" key="14">
    <source>
        <dbReference type="ARBA" id="ARBA00023264"/>
    </source>
</evidence>
<feature type="binding site" evidence="18">
    <location>
        <position position="71"/>
    </location>
    <ligand>
        <name>a divalent metal cation</name>
        <dbReference type="ChEBI" id="CHEBI:60240"/>
    </ligand>
</feature>
<keyword evidence="4" id="KW-0444">Lipid biosynthesis</keyword>
<feature type="binding site" evidence="17">
    <location>
        <begin position="89"/>
        <end position="90"/>
    </location>
    <ligand>
        <name>ATP</name>
        <dbReference type="ChEBI" id="CHEBI:30616"/>
    </ligand>
</feature>
<evidence type="ECO:0000256" key="15">
    <source>
        <dbReference type="PIRSR" id="PIRSR600829-1"/>
    </source>
</evidence>
<evidence type="ECO:0000256" key="2">
    <source>
        <dbReference type="ARBA" id="ARBA00005967"/>
    </source>
</evidence>